<feature type="domain" description="Alanine dehydrogenase/pyridine nucleotide transhydrogenase NAD(H)-binding" evidence="17">
    <location>
        <begin position="177"/>
        <end position="314"/>
    </location>
</feature>
<dbReference type="SUPFAM" id="SSF51735">
    <property type="entry name" value="NAD(P)-binding Rossmann-fold domains"/>
    <property type="match status" value="1"/>
</dbReference>
<feature type="binding site" evidence="15">
    <location>
        <position position="249"/>
    </location>
    <ligand>
        <name>NAD(+)</name>
        <dbReference type="ChEBI" id="CHEBI:57540"/>
    </ligand>
</feature>
<dbReference type="UniPathway" id="UPA00033">
    <property type="reaction ID" value="UER00034"/>
</dbReference>
<evidence type="ECO:0000256" key="7">
    <source>
        <dbReference type="ARBA" id="ARBA00023002"/>
    </source>
</evidence>
<feature type="binding site" evidence="15">
    <location>
        <begin position="201"/>
        <end position="202"/>
    </location>
    <ligand>
        <name>NAD(+)</name>
        <dbReference type="ChEBI" id="CHEBI:57540"/>
    </ligand>
</feature>
<evidence type="ECO:0000256" key="11">
    <source>
        <dbReference type="ARBA" id="ARBA00033228"/>
    </source>
</evidence>
<dbReference type="PIRSF" id="PIRSF018250">
    <property type="entry name" value="Saccharopine_DH_Lys"/>
    <property type="match status" value="1"/>
</dbReference>
<dbReference type="EC" id="1.5.1.7" evidence="4 13"/>
<comment type="caution">
    <text evidence="19">The sequence shown here is derived from an EMBL/GenBank/DDBJ whole genome shotgun (WGS) entry which is preliminary data.</text>
</comment>
<dbReference type="InterPro" id="IPR007886">
    <property type="entry name" value="AlaDH/PNT_N"/>
</dbReference>
<evidence type="ECO:0000259" key="18">
    <source>
        <dbReference type="SMART" id="SM01003"/>
    </source>
</evidence>
<evidence type="ECO:0000256" key="2">
    <source>
        <dbReference type="ARBA" id="ARBA00005689"/>
    </source>
</evidence>
<evidence type="ECO:0000313" key="19">
    <source>
        <dbReference type="EMBL" id="PVU99013.1"/>
    </source>
</evidence>
<dbReference type="InterPro" id="IPR027281">
    <property type="entry name" value="Lys1"/>
</dbReference>
<dbReference type="GO" id="GO:0005737">
    <property type="term" value="C:cytoplasm"/>
    <property type="evidence" value="ECO:0007669"/>
    <property type="project" value="TreeGrafter"/>
</dbReference>
<dbReference type="SMART" id="SM01003">
    <property type="entry name" value="AlaDh_PNT_N"/>
    <property type="match status" value="1"/>
</dbReference>
<comment type="pathway">
    <text evidence="1 13">Amino-acid biosynthesis; L-lysine biosynthesis via AAA pathway; L-lysine from L-alpha-aminoadipate (fungal route): step 3/3.</text>
</comment>
<organism evidence="19 20">
    <name type="scientific">Furculomyces boomerangus</name>
    <dbReference type="NCBI Taxonomy" id="61424"/>
    <lineage>
        <taxon>Eukaryota</taxon>
        <taxon>Fungi</taxon>
        <taxon>Fungi incertae sedis</taxon>
        <taxon>Zoopagomycota</taxon>
        <taxon>Kickxellomycotina</taxon>
        <taxon>Harpellomycetes</taxon>
        <taxon>Harpellales</taxon>
        <taxon>Harpellaceae</taxon>
        <taxon>Furculomyces</taxon>
    </lineage>
</organism>
<feature type="binding site" evidence="15">
    <location>
        <position position="133"/>
    </location>
    <ligand>
        <name>NAD(+)</name>
        <dbReference type="ChEBI" id="CHEBI:57540"/>
    </ligand>
</feature>
<feature type="disulfide bond" evidence="16">
    <location>
        <begin position="203"/>
        <end position="247"/>
    </location>
</feature>
<dbReference type="OrthoDB" id="265306at2759"/>
<evidence type="ECO:0000256" key="10">
    <source>
        <dbReference type="ARBA" id="ARBA00023157"/>
    </source>
</evidence>
<dbReference type="InterPro" id="IPR007698">
    <property type="entry name" value="AlaDH/PNT_NAD(H)-bd"/>
</dbReference>
<comment type="subunit">
    <text evidence="3">Monomer.</text>
</comment>
<evidence type="ECO:0000256" key="6">
    <source>
        <dbReference type="ARBA" id="ARBA00022605"/>
    </source>
</evidence>
<feature type="binding site" evidence="15">
    <location>
        <position position="229"/>
    </location>
    <ligand>
        <name>NAD(+)</name>
        <dbReference type="ChEBI" id="CHEBI:57540"/>
    </ligand>
</feature>
<feature type="active site" description="Proton donor" evidence="14">
    <location>
        <position position="99"/>
    </location>
</feature>
<evidence type="ECO:0000313" key="20">
    <source>
        <dbReference type="Proteomes" id="UP000245699"/>
    </source>
</evidence>
<dbReference type="GO" id="GO:0019878">
    <property type="term" value="P:lysine biosynthetic process via aminoadipic acid"/>
    <property type="evidence" value="ECO:0007669"/>
    <property type="project" value="UniProtKB-UniPathway"/>
</dbReference>
<keyword evidence="9 13" id="KW-0457">Lysine biosynthesis</keyword>
<evidence type="ECO:0000256" key="1">
    <source>
        <dbReference type="ARBA" id="ARBA00004884"/>
    </source>
</evidence>
<evidence type="ECO:0000256" key="9">
    <source>
        <dbReference type="ARBA" id="ARBA00023154"/>
    </source>
</evidence>
<feature type="domain" description="Alanine dehydrogenase/pyridine nucleotide transhydrogenase N-terminal" evidence="18">
    <location>
        <begin position="10"/>
        <end position="145"/>
    </location>
</feature>
<feature type="binding site" evidence="15">
    <location>
        <position position="276"/>
    </location>
    <ligand>
        <name>NAD(+)</name>
        <dbReference type="ChEBI" id="CHEBI:57540"/>
    </ligand>
</feature>
<evidence type="ECO:0000256" key="16">
    <source>
        <dbReference type="PIRSR" id="PIRSR018250-4"/>
    </source>
</evidence>
<dbReference type="Proteomes" id="UP000245699">
    <property type="component" value="Unassembled WGS sequence"/>
</dbReference>
<name>A0A2T9Z345_9FUNG</name>
<feature type="binding site" evidence="15">
    <location>
        <position position="225"/>
    </location>
    <ligand>
        <name>NAD(+)</name>
        <dbReference type="ChEBI" id="CHEBI:57540"/>
    </ligand>
</feature>
<reference evidence="19 20" key="1">
    <citation type="journal article" date="2018" name="MBio">
        <title>Comparative Genomics Reveals the Core Gene Toolbox for the Fungus-Insect Symbiosis.</title>
        <authorList>
            <person name="Wang Y."/>
            <person name="Stata M."/>
            <person name="Wang W."/>
            <person name="Stajich J.E."/>
            <person name="White M.M."/>
            <person name="Moncalvo J.M."/>
        </authorList>
    </citation>
    <scope>NUCLEOTIDE SEQUENCE [LARGE SCALE GENOMIC DNA]</scope>
    <source>
        <strain evidence="19 20">AUS-77-4</strain>
    </source>
</reference>
<dbReference type="GO" id="GO:0004754">
    <property type="term" value="F:saccharopine dehydrogenase (NAD+, L-lysine-forming) activity"/>
    <property type="evidence" value="ECO:0007669"/>
    <property type="project" value="UniProtKB-EC"/>
</dbReference>
<dbReference type="STRING" id="61424.A0A2T9Z345"/>
<keyword evidence="10" id="KW-1015">Disulfide bond</keyword>
<feature type="binding site" evidence="15">
    <location>
        <begin position="316"/>
        <end position="319"/>
    </location>
    <ligand>
        <name>NAD(+)</name>
        <dbReference type="ChEBI" id="CHEBI:57540"/>
    </ligand>
</feature>
<sequence length="368" mass="40995">MNTAKPVHLWLRKESKPLEYRIALSPDVCETLIKNGFKITVENGDDLIFDINDFKKAGCEIAEQGSWVSSPADTIIVGLKELPETDTFPLIHRHIMFAHCFKYQTGWKDIMKRFINGNGTLYDIEFLSDTQNRRVAAFGFYAGFTGSAVGIDAWCHGILNPGVKFPPISPYLHEDILFSKLKERIALVGRFPKIMVIGALGRCGSGAVSLARKVGIPEDHILKWDMQETAKGGPFHEIIEADIFINCIYLTSKIPPFITQELIDSPSRNLSVIVDVSCDPNSPNNPVPIYDTWSSFADPLLEIKTKAGKPLHLCAIDHLPSMLPREASAQFAKDVAPTLLELKNADTDPVWTKAEKIFKDKSQEALAE</sequence>
<evidence type="ECO:0000256" key="5">
    <source>
        <dbReference type="ARBA" id="ARBA00021221"/>
    </source>
</evidence>
<evidence type="ECO:0000256" key="14">
    <source>
        <dbReference type="PIRSR" id="PIRSR018250-1"/>
    </source>
</evidence>
<dbReference type="Gene3D" id="3.40.50.720">
    <property type="entry name" value="NAD(P)-binding Rossmann-like Domain"/>
    <property type="match status" value="2"/>
</dbReference>
<accession>A0A2T9Z345</accession>
<evidence type="ECO:0000259" key="17">
    <source>
        <dbReference type="SMART" id="SM01002"/>
    </source>
</evidence>
<evidence type="ECO:0000256" key="12">
    <source>
        <dbReference type="ARBA" id="ARBA00047860"/>
    </source>
</evidence>
<gene>
    <name evidence="19" type="ORF">BB559_001078</name>
</gene>
<protein>
    <recommendedName>
        <fullName evidence="5 13">Saccharopine dehydrogenase [NAD(+), L-lysine-forming]</fullName>
        <shortName evidence="13">SDH</shortName>
        <ecNumber evidence="4 13">1.5.1.7</ecNumber>
    </recommendedName>
    <alternativeName>
        <fullName evidence="11 13">Lysine--2-oxoglutarate reductase</fullName>
    </alternativeName>
</protein>
<evidence type="ECO:0000256" key="3">
    <source>
        <dbReference type="ARBA" id="ARBA00011245"/>
    </source>
</evidence>
<dbReference type="PANTHER" id="PTHR11133:SF23">
    <property type="entry name" value="SACCHAROPINE DEHYDROGENASE [NAD(+), L-LYSINE-FORMING]"/>
    <property type="match status" value="1"/>
</dbReference>
<proteinExistence type="inferred from homology"/>
<dbReference type="PANTHER" id="PTHR11133">
    <property type="entry name" value="SACCHAROPINE DEHYDROGENASE"/>
    <property type="match status" value="1"/>
</dbReference>
<dbReference type="SMART" id="SM01002">
    <property type="entry name" value="AlaDh_PNT_C"/>
    <property type="match status" value="1"/>
</dbReference>
<evidence type="ECO:0000256" key="15">
    <source>
        <dbReference type="PIRSR" id="PIRSR018250-3"/>
    </source>
</evidence>
<dbReference type="Pfam" id="PF05222">
    <property type="entry name" value="AlaDh_PNT_N"/>
    <property type="match status" value="1"/>
</dbReference>
<dbReference type="SUPFAM" id="SSF52283">
    <property type="entry name" value="Formate/glycerate dehydrogenase catalytic domain-like"/>
    <property type="match status" value="1"/>
</dbReference>
<dbReference type="AlphaFoldDB" id="A0A2T9Z345"/>
<comment type="catalytic activity">
    <reaction evidence="12 13">
        <text>L-saccharopine + NAD(+) + H2O = L-lysine + 2-oxoglutarate + NADH + H(+)</text>
        <dbReference type="Rhea" id="RHEA:12440"/>
        <dbReference type="ChEBI" id="CHEBI:15377"/>
        <dbReference type="ChEBI" id="CHEBI:15378"/>
        <dbReference type="ChEBI" id="CHEBI:16810"/>
        <dbReference type="ChEBI" id="CHEBI:32551"/>
        <dbReference type="ChEBI" id="CHEBI:57540"/>
        <dbReference type="ChEBI" id="CHEBI:57945"/>
        <dbReference type="ChEBI" id="CHEBI:57951"/>
        <dbReference type="EC" id="1.5.1.7"/>
    </reaction>
</comment>
<evidence type="ECO:0000256" key="8">
    <source>
        <dbReference type="ARBA" id="ARBA00023027"/>
    </source>
</evidence>
<comment type="similarity">
    <text evidence="2 13">Belongs to the AlaDH/PNT family.</text>
</comment>
<dbReference type="InterPro" id="IPR036291">
    <property type="entry name" value="NAD(P)-bd_dom_sf"/>
</dbReference>
<dbReference type="EMBL" id="MBFT01000057">
    <property type="protein sequence ID" value="PVU99013.1"/>
    <property type="molecule type" value="Genomic_DNA"/>
</dbReference>
<keyword evidence="8 13" id="KW-0520">NAD</keyword>
<keyword evidence="7 13" id="KW-0560">Oxidoreductase</keyword>
<keyword evidence="20" id="KW-1185">Reference proteome</keyword>
<evidence type="ECO:0000256" key="4">
    <source>
        <dbReference type="ARBA" id="ARBA00012847"/>
    </source>
</evidence>
<feature type="active site" description="Proton acceptor" evidence="14">
    <location>
        <position position="80"/>
    </location>
</feature>
<dbReference type="InterPro" id="IPR051168">
    <property type="entry name" value="AASS"/>
</dbReference>
<dbReference type="CDD" id="cd12188">
    <property type="entry name" value="SDH"/>
    <property type="match status" value="1"/>
</dbReference>
<dbReference type="FunFam" id="3.40.50.720:FF:000217">
    <property type="entry name" value="Saccharopine dehydrogenase [NAD(+), L-lysine-forming]"/>
    <property type="match status" value="1"/>
</dbReference>
<evidence type="ECO:0000256" key="13">
    <source>
        <dbReference type="PIRNR" id="PIRNR018250"/>
    </source>
</evidence>
<keyword evidence="6 13" id="KW-0028">Amino-acid biosynthesis</keyword>